<dbReference type="Proteomes" id="UP000326331">
    <property type="component" value="Chromosome"/>
</dbReference>
<dbReference type="InterPro" id="IPR043519">
    <property type="entry name" value="NT_sf"/>
</dbReference>
<evidence type="ECO:0000256" key="1">
    <source>
        <dbReference type="ARBA" id="ARBA00001946"/>
    </source>
</evidence>
<dbReference type="NCBIfam" id="TIGR00277">
    <property type="entry name" value="HDIG"/>
    <property type="match status" value="1"/>
</dbReference>
<keyword evidence="2 9" id="KW-0808">Transferase</keyword>
<dbReference type="CDD" id="cd00077">
    <property type="entry name" value="HDc"/>
    <property type="match status" value="1"/>
</dbReference>
<dbReference type="PANTHER" id="PTHR47545">
    <property type="entry name" value="MULTIFUNCTIONAL CCA PROTEIN"/>
    <property type="match status" value="1"/>
</dbReference>
<evidence type="ECO:0000256" key="8">
    <source>
        <dbReference type="ARBA" id="ARBA00022884"/>
    </source>
</evidence>
<comment type="similarity">
    <text evidence="9">Belongs to the tRNA nucleotidyltransferase/poly(A) polymerase family.</text>
</comment>
<evidence type="ECO:0000256" key="4">
    <source>
        <dbReference type="ARBA" id="ARBA00022695"/>
    </source>
</evidence>
<dbReference type="InterPro" id="IPR050124">
    <property type="entry name" value="tRNA_CCA-adding_enzyme"/>
</dbReference>
<dbReference type="CDD" id="cd05398">
    <property type="entry name" value="NT_ClassII-CCAase"/>
    <property type="match status" value="1"/>
</dbReference>
<evidence type="ECO:0000259" key="10">
    <source>
        <dbReference type="PROSITE" id="PS51831"/>
    </source>
</evidence>
<keyword evidence="6" id="KW-0547">Nucleotide-binding</keyword>
<dbReference type="PROSITE" id="PS51831">
    <property type="entry name" value="HD"/>
    <property type="match status" value="1"/>
</dbReference>
<dbReference type="Pfam" id="PF12627">
    <property type="entry name" value="PolyA_pol_RNAbd"/>
    <property type="match status" value="1"/>
</dbReference>
<dbReference type="Pfam" id="PF01966">
    <property type="entry name" value="HD"/>
    <property type="match status" value="1"/>
</dbReference>
<dbReference type="InterPro" id="IPR002646">
    <property type="entry name" value="PolA_pol_head_dom"/>
</dbReference>
<evidence type="ECO:0000256" key="7">
    <source>
        <dbReference type="ARBA" id="ARBA00022842"/>
    </source>
</evidence>
<evidence type="ECO:0000256" key="6">
    <source>
        <dbReference type="ARBA" id="ARBA00022741"/>
    </source>
</evidence>
<organism evidence="11 12">
    <name type="scientific">Tepidiforma bonchosmolovskayae</name>
    <dbReference type="NCBI Taxonomy" id="2601677"/>
    <lineage>
        <taxon>Bacteria</taxon>
        <taxon>Bacillati</taxon>
        <taxon>Chloroflexota</taxon>
        <taxon>Tepidiformia</taxon>
        <taxon>Tepidiformales</taxon>
        <taxon>Tepidiformaceae</taxon>
        <taxon>Tepidiforma</taxon>
    </lineage>
</organism>
<dbReference type="Gene3D" id="3.30.460.10">
    <property type="entry name" value="Beta Polymerase, domain 2"/>
    <property type="match status" value="1"/>
</dbReference>
<dbReference type="InterPro" id="IPR006674">
    <property type="entry name" value="HD_domain"/>
</dbReference>
<proteinExistence type="inferred from homology"/>
<name>A0ABX6C2L9_9CHLR</name>
<dbReference type="SUPFAM" id="SSF81891">
    <property type="entry name" value="Poly A polymerase C-terminal region-like"/>
    <property type="match status" value="1"/>
</dbReference>
<dbReference type="Pfam" id="PF01743">
    <property type="entry name" value="PolyA_pol"/>
    <property type="match status" value="1"/>
</dbReference>
<dbReference type="InterPro" id="IPR006675">
    <property type="entry name" value="HDIG_dom"/>
</dbReference>
<keyword evidence="7" id="KW-0460">Magnesium</keyword>
<feature type="domain" description="HD" evidence="10">
    <location>
        <begin position="261"/>
        <end position="380"/>
    </location>
</feature>
<evidence type="ECO:0000313" key="11">
    <source>
        <dbReference type="EMBL" id="QFG03039.1"/>
    </source>
</evidence>
<sequence>MEEGSTPARHRPDNRAMTITHEALRDAFRARGRQLWLVGGALRDRLLGIPSKDIDYATDALPDEIEEIARSLGAKVSTVGKRFGTIGVLVEDTWVEITTFRGDSYAGGSRWPEVTFGRTIEEDLARRDFTITAFAENAHTGEWLDLFSGEADLRAGIIRAVGDPATRFREDPLRILRGVRFVSQLGFRLDPATAAGMRETAHLIATLSQERVTAELDKLLQGRAPAAGLEALREVGALPHALPELAAMPGCEQNRFHKFDVWGHTLATVEAIAAAPGTLRLRRWTALLHDIGKPAVRHLKPNGEWGFYRHEVVGAELAASLLERLRFGRAESHVVVLLVRRHMDRPDPADRRAVRRFMAKLGGHWRDLLALKRADNASHTYDDTAYHDALEAACLRAEQEEAEAIRAESPLSGDELVRMFDRPPGPWVGVIKRQLGAMVLDGELAPGDKEAAARIARRLMGRE</sequence>
<accession>A0ABX6C2L9</accession>
<evidence type="ECO:0000256" key="2">
    <source>
        <dbReference type="ARBA" id="ARBA00022679"/>
    </source>
</evidence>
<keyword evidence="8 9" id="KW-0694">RNA-binding</keyword>
<evidence type="ECO:0000256" key="5">
    <source>
        <dbReference type="ARBA" id="ARBA00022723"/>
    </source>
</evidence>
<comment type="cofactor">
    <cofactor evidence="1">
        <name>Mg(2+)</name>
        <dbReference type="ChEBI" id="CHEBI:18420"/>
    </cofactor>
</comment>
<dbReference type="SUPFAM" id="SSF81301">
    <property type="entry name" value="Nucleotidyltransferase"/>
    <property type="match status" value="1"/>
</dbReference>
<gene>
    <name evidence="11" type="ORF">Tbon_06945</name>
</gene>
<evidence type="ECO:0000256" key="9">
    <source>
        <dbReference type="RuleBase" id="RU003953"/>
    </source>
</evidence>
<evidence type="ECO:0000313" key="12">
    <source>
        <dbReference type="Proteomes" id="UP000326331"/>
    </source>
</evidence>
<keyword evidence="3" id="KW-0819">tRNA processing</keyword>
<keyword evidence="5" id="KW-0479">Metal-binding</keyword>
<protein>
    <submittedName>
        <fullName evidence="11">HD domain-containing protein</fullName>
    </submittedName>
</protein>
<keyword evidence="12" id="KW-1185">Reference proteome</keyword>
<reference evidence="11 12" key="2">
    <citation type="submission" date="2019-10" db="EMBL/GenBank/DDBJ databases">
        <title>Thermopilla bonchosmolovskayae gen. nov., sp. nov., a moderately thermophilic Chloroflexi bacterium from a Chukotka hot spring (Arctic, Russia), representing a novel classis Thermopillaia, which include previously uncultivated lineage OLB14.</title>
        <authorList>
            <person name="Kochetkova T.V."/>
            <person name="Zayulina K.S."/>
            <person name="Zhigarkov V.S."/>
            <person name="Minaev N.V."/>
            <person name="Novikov A."/>
            <person name="Toshchakov S.V."/>
            <person name="Elcheninov A.G."/>
            <person name="Kublanov I.V."/>
        </authorList>
    </citation>
    <scope>NUCLEOTIDE SEQUENCE [LARGE SCALE GENOMIC DNA]</scope>
    <source>
        <strain evidence="11 12">3753O</strain>
    </source>
</reference>
<dbReference type="InterPro" id="IPR003607">
    <property type="entry name" value="HD/PDEase_dom"/>
</dbReference>
<dbReference type="EMBL" id="CP042829">
    <property type="protein sequence ID" value="QFG03039.1"/>
    <property type="molecule type" value="Genomic_DNA"/>
</dbReference>
<keyword evidence="4" id="KW-0548">Nucleotidyltransferase</keyword>
<dbReference type="Gene3D" id="1.10.3090.10">
    <property type="entry name" value="cca-adding enzyme, domain 2"/>
    <property type="match status" value="1"/>
</dbReference>
<reference evidence="11 12" key="1">
    <citation type="submission" date="2019-08" db="EMBL/GenBank/DDBJ databases">
        <authorList>
            <person name="Toschakov S.V."/>
        </authorList>
    </citation>
    <scope>NUCLEOTIDE SEQUENCE [LARGE SCALE GENOMIC DNA]</scope>
    <source>
        <strain evidence="11 12">3753O</strain>
    </source>
</reference>
<evidence type="ECO:0000256" key="3">
    <source>
        <dbReference type="ARBA" id="ARBA00022694"/>
    </source>
</evidence>
<dbReference type="InterPro" id="IPR032828">
    <property type="entry name" value="PolyA_RNA-bd"/>
</dbReference>